<feature type="binding site" evidence="4">
    <location>
        <begin position="186"/>
        <end position="190"/>
    </location>
    <ligand>
        <name>ATP</name>
        <dbReference type="ChEBI" id="CHEBI:30616"/>
    </ligand>
</feature>
<evidence type="ECO:0000256" key="1">
    <source>
        <dbReference type="ARBA" id="ARBA00009283"/>
    </source>
</evidence>
<feature type="transmembrane region" description="Helical" evidence="7">
    <location>
        <begin position="508"/>
        <end position="526"/>
    </location>
</feature>
<dbReference type="GeneID" id="76152106"/>
<dbReference type="InterPro" id="IPR000407">
    <property type="entry name" value="GDA1_CD39_NTPase"/>
</dbReference>
<dbReference type="GO" id="GO:0005524">
    <property type="term" value="F:ATP binding"/>
    <property type="evidence" value="ECO:0007669"/>
    <property type="project" value="UniProtKB-KW"/>
</dbReference>
<feature type="compositionally biased region" description="Polar residues" evidence="6">
    <location>
        <begin position="624"/>
        <end position="634"/>
    </location>
</feature>
<keyword evidence="7" id="KW-1133">Transmembrane helix</keyword>
<evidence type="ECO:0000256" key="3">
    <source>
        <dbReference type="PIRSR" id="PIRSR600407-1"/>
    </source>
</evidence>
<dbReference type="GO" id="GO:0006256">
    <property type="term" value="P:UDP catabolic process"/>
    <property type="evidence" value="ECO:0007669"/>
    <property type="project" value="TreeGrafter"/>
</dbReference>
<feature type="region of interest" description="Disordered" evidence="6">
    <location>
        <begin position="617"/>
        <end position="650"/>
    </location>
</feature>
<evidence type="ECO:0000313" key="8">
    <source>
        <dbReference type="EMBL" id="KAI5953056.1"/>
    </source>
</evidence>
<feature type="compositionally biased region" description="Low complexity" evidence="6">
    <location>
        <begin position="635"/>
        <end position="649"/>
    </location>
</feature>
<comment type="caution">
    <text evidence="8">The sequence shown here is derived from an EMBL/GenBank/DDBJ whole genome shotgun (WGS) entry which is preliminary data.</text>
</comment>
<evidence type="ECO:0000256" key="4">
    <source>
        <dbReference type="PIRSR" id="PIRSR600407-2"/>
    </source>
</evidence>
<evidence type="ECO:0000256" key="6">
    <source>
        <dbReference type="SAM" id="MobiDB-lite"/>
    </source>
</evidence>
<gene>
    <name evidence="8" type="ORF">KGF57_004048</name>
</gene>
<dbReference type="Pfam" id="PF01150">
    <property type="entry name" value="GDA1_CD39"/>
    <property type="match status" value="1"/>
</dbReference>
<protein>
    <submittedName>
        <fullName evidence="8">YND1</fullName>
    </submittedName>
</protein>
<dbReference type="GO" id="GO:0016020">
    <property type="term" value="C:membrane"/>
    <property type="evidence" value="ECO:0007669"/>
    <property type="project" value="TreeGrafter"/>
</dbReference>
<dbReference type="GO" id="GO:0046036">
    <property type="term" value="P:CTP metabolic process"/>
    <property type="evidence" value="ECO:0007669"/>
    <property type="project" value="TreeGrafter"/>
</dbReference>
<evidence type="ECO:0000313" key="9">
    <source>
        <dbReference type="Proteomes" id="UP001204833"/>
    </source>
</evidence>
<evidence type="ECO:0000256" key="2">
    <source>
        <dbReference type="ARBA" id="ARBA00022801"/>
    </source>
</evidence>
<keyword evidence="9" id="KW-1185">Reference proteome</keyword>
<dbReference type="PROSITE" id="PS01238">
    <property type="entry name" value="GDA1_CD39_NTPASE"/>
    <property type="match status" value="1"/>
</dbReference>
<reference evidence="8 9" key="1">
    <citation type="journal article" date="2022" name="DNA Res.">
        <title>Genome analysis of five recently described species of the CUG-Ser clade uncovers Candida theae as a new hybrid lineage with pathogenic potential in the Candida parapsilosis species complex.</title>
        <authorList>
            <person name="Mixao V."/>
            <person name="Del Olmo V."/>
            <person name="Hegedusova E."/>
            <person name="Saus E."/>
            <person name="Pryszcz L."/>
            <person name="Cillingova A."/>
            <person name="Nosek J."/>
            <person name="Gabaldon T."/>
        </authorList>
    </citation>
    <scope>NUCLEOTIDE SEQUENCE [LARGE SCALE GENOMIC DNA]</scope>
    <source>
        <strain evidence="8 9">CBS 12239</strain>
    </source>
</reference>
<dbReference type="GO" id="GO:0045134">
    <property type="term" value="F:UDP phosphatase activity"/>
    <property type="evidence" value="ECO:0007669"/>
    <property type="project" value="TreeGrafter"/>
</dbReference>
<dbReference type="PANTHER" id="PTHR11782:SF121">
    <property type="entry name" value="NUCLEOSIDE-DIPHOSPHATASE MIG-23"/>
    <property type="match status" value="1"/>
</dbReference>
<evidence type="ECO:0000256" key="5">
    <source>
        <dbReference type="RuleBase" id="RU003833"/>
    </source>
</evidence>
<keyword evidence="7" id="KW-0812">Transmembrane</keyword>
<name>A0AAD5BCS1_9ASCO</name>
<sequence>MSNNAGDQSYGIVIDSGSSGSRIQIYNWVNPKSLARSDDPGVLQSPPKISIHKDWTKKITPGISTFKSRSQLKQVWSKHYSELLKFAETIIPSEKHNETPVFVLSTAGMRLVPKKTRDGILAETCSSIRKNTKFYLPDCEAFVQTIDGSTEGIYGWLGLNYLMGQFNNYDSRLDRHESIGFMDMGGASTQIAFVPSSVEQIEKHNNDLSKVILRNVNGENQKWNVFVETWLGFGANEARRRFLEQMINLSLVNEISNNNINDPCLPKGAAMDYAMDGKSYKINGAGNYETCIKSIYPLLMKSIPCEDEPCLFNGIHGPKMDFEKDKFVGISEYWYTANDIFHSGGEYDYKAFNIKVKEFCENDWDTILKNAETGDYSNLDPDKFLKDACFKASWVMNILHEGFELPRIGFETDSESQESNQSQDVTNKHVPFKSADSVGGEELSWTLGKILLFASSQIEPRDPKEKLAIGIYPSEISGKNFVPGGVSDKSYLSDHDSDDEHDSPLGTALYSLTVLCFFVFLLYKFVPGHFGNWKGKIRRMRVPVSLRRGMVGLASKVPGLDSLVSNYLFYDHIDQNIDLEEGVGALNNGTSPSLESVKPSSGASVLRTRSAIELDAEFDESRPSRFNSTSPSPGNNNNNNNNNNNYNYNTQISDFLNRPFVVPNRGSFYQSSARSSRESLSRSMSNLSSHKSKTSME</sequence>
<dbReference type="EMBL" id="JAIHNG010000140">
    <property type="protein sequence ID" value="KAI5953056.1"/>
    <property type="molecule type" value="Genomic_DNA"/>
</dbReference>
<dbReference type="GO" id="GO:0005794">
    <property type="term" value="C:Golgi apparatus"/>
    <property type="evidence" value="ECO:0007669"/>
    <property type="project" value="UniProtKB-ARBA"/>
</dbReference>
<organism evidence="8 9">
    <name type="scientific">Candida theae</name>
    <dbReference type="NCBI Taxonomy" id="1198502"/>
    <lineage>
        <taxon>Eukaryota</taxon>
        <taxon>Fungi</taxon>
        <taxon>Dikarya</taxon>
        <taxon>Ascomycota</taxon>
        <taxon>Saccharomycotina</taxon>
        <taxon>Pichiomycetes</taxon>
        <taxon>Debaryomycetaceae</taxon>
        <taxon>Candida/Lodderomyces clade</taxon>
        <taxon>Candida</taxon>
    </lineage>
</organism>
<dbReference type="Gene3D" id="3.30.420.150">
    <property type="entry name" value="Exopolyphosphatase. Domain 2"/>
    <property type="match status" value="1"/>
</dbReference>
<feature type="region of interest" description="Disordered" evidence="6">
    <location>
        <begin position="412"/>
        <end position="431"/>
    </location>
</feature>
<keyword evidence="2 5" id="KW-0378">Hydrolase</keyword>
<evidence type="ECO:0000256" key="7">
    <source>
        <dbReference type="SAM" id="Phobius"/>
    </source>
</evidence>
<dbReference type="Proteomes" id="UP001204833">
    <property type="component" value="Unassembled WGS sequence"/>
</dbReference>
<keyword evidence="4" id="KW-0547">Nucleotide-binding</keyword>
<keyword evidence="7" id="KW-0472">Membrane</keyword>
<comment type="similarity">
    <text evidence="1 5">Belongs to the GDA1/CD39 NTPase family.</text>
</comment>
<dbReference type="GO" id="GO:0004382">
    <property type="term" value="F:GDP phosphatase activity"/>
    <property type="evidence" value="ECO:0007669"/>
    <property type="project" value="TreeGrafter"/>
</dbReference>
<dbReference type="AlphaFoldDB" id="A0AAD5BCS1"/>
<feature type="active site" description="Proton acceptor" evidence="3">
    <location>
        <position position="151"/>
    </location>
</feature>
<feature type="region of interest" description="Disordered" evidence="6">
    <location>
        <begin position="671"/>
        <end position="697"/>
    </location>
</feature>
<accession>A0AAD5BCS1</accession>
<dbReference type="PANTHER" id="PTHR11782">
    <property type="entry name" value="ADENOSINE/GUANOSINE DIPHOSPHATASE"/>
    <property type="match status" value="1"/>
</dbReference>
<proteinExistence type="inferred from homology"/>
<dbReference type="RefSeq" id="XP_051607469.1">
    <property type="nucleotide sequence ID" value="XM_051753530.1"/>
</dbReference>
<dbReference type="Gene3D" id="3.30.420.40">
    <property type="match status" value="1"/>
</dbReference>
<keyword evidence="4" id="KW-0067">ATP-binding</keyword>
<dbReference type="GO" id="GO:0017111">
    <property type="term" value="F:ribonucleoside triphosphate phosphatase activity"/>
    <property type="evidence" value="ECO:0007669"/>
    <property type="project" value="TreeGrafter"/>
</dbReference>